<evidence type="ECO:0000313" key="4">
    <source>
        <dbReference type="Proteomes" id="UP000194236"/>
    </source>
</evidence>
<feature type="compositionally biased region" description="Basic and acidic residues" evidence="2">
    <location>
        <begin position="140"/>
        <end position="150"/>
    </location>
</feature>
<feature type="region of interest" description="Disordered" evidence="2">
    <location>
        <begin position="137"/>
        <end position="167"/>
    </location>
</feature>
<sequence>MEKDKIIETLRKENLILQNSLKQCMDQCISIQNDGNGLDQQQQQQQMSMTISEQIQQIWHHKRFEYEKQIIELHEKIDKLNNDLYRQQRKNDSLRIRYENLEQLNENDQLKIEHLEQKICRLSEILFRDFDNIIQNDSNSNHDKSFKGDPDDILEDGIINDSKTNEN</sequence>
<dbReference type="AlphaFoldDB" id="A0A1Y3B3A9"/>
<evidence type="ECO:0000256" key="2">
    <source>
        <dbReference type="SAM" id="MobiDB-lite"/>
    </source>
</evidence>
<organism evidence="3 4">
    <name type="scientific">Euroglyphus maynei</name>
    <name type="common">Mayne's house dust mite</name>
    <dbReference type="NCBI Taxonomy" id="6958"/>
    <lineage>
        <taxon>Eukaryota</taxon>
        <taxon>Metazoa</taxon>
        <taxon>Ecdysozoa</taxon>
        <taxon>Arthropoda</taxon>
        <taxon>Chelicerata</taxon>
        <taxon>Arachnida</taxon>
        <taxon>Acari</taxon>
        <taxon>Acariformes</taxon>
        <taxon>Sarcoptiformes</taxon>
        <taxon>Astigmata</taxon>
        <taxon>Psoroptidia</taxon>
        <taxon>Analgoidea</taxon>
        <taxon>Pyroglyphidae</taxon>
        <taxon>Pyroglyphinae</taxon>
        <taxon>Euroglyphus</taxon>
    </lineage>
</organism>
<keyword evidence="1" id="KW-0175">Coiled coil</keyword>
<dbReference type="OrthoDB" id="6514734at2759"/>
<name>A0A1Y3B3A9_EURMA</name>
<gene>
    <name evidence="3" type="ORF">BLA29_011885</name>
</gene>
<reference evidence="3 4" key="1">
    <citation type="submission" date="2017-03" db="EMBL/GenBank/DDBJ databases">
        <title>Genome Survey of Euroglyphus maynei.</title>
        <authorList>
            <person name="Arlian L.G."/>
            <person name="Morgan M.S."/>
            <person name="Rider S.D."/>
        </authorList>
    </citation>
    <scope>NUCLEOTIDE SEQUENCE [LARGE SCALE GENOMIC DNA]</scope>
    <source>
        <strain evidence="3">Arlian Lab</strain>
        <tissue evidence="3">Whole body</tissue>
    </source>
</reference>
<dbReference type="Proteomes" id="UP000194236">
    <property type="component" value="Unassembled WGS sequence"/>
</dbReference>
<comment type="caution">
    <text evidence="3">The sequence shown here is derived from an EMBL/GenBank/DDBJ whole genome shotgun (WGS) entry which is preliminary data.</text>
</comment>
<keyword evidence="4" id="KW-1185">Reference proteome</keyword>
<feature type="coiled-coil region" evidence="1">
    <location>
        <begin position="63"/>
        <end position="118"/>
    </location>
</feature>
<protein>
    <submittedName>
        <fullName evidence="3">Uncharacterized protein</fullName>
    </submittedName>
</protein>
<accession>A0A1Y3B3A9</accession>
<proteinExistence type="predicted"/>
<evidence type="ECO:0000256" key="1">
    <source>
        <dbReference type="SAM" id="Coils"/>
    </source>
</evidence>
<dbReference type="EMBL" id="MUJZ01050042">
    <property type="protein sequence ID" value="OTF73805.1"/>
    <property type="molecule type" value="Genomic_DNA"/>
</dbReference>
<evidence type="ECO:0000313" key="3">
    <source>
        <dbReference type="EMBL" id="OTF73805.1"/>
    </source>
</evidence>